<proteinExistence type="predicted"/>
<accession>A0A858MU65</accession>
<protein>
    <submittedName>
        <fullName evidence="1">Putative tail fiber protein</fullName>
    </submittedName>
</protein>
<sequence length="238" mass="27177">MKLSELFSQLSMGELSNLAMSNEGDGTIMDKWKGKLVVNINSALLAIYSRFELLSKDVLIELSGNRTLYPLEARFAEMNDDSAEIERFIKDGLHDKFTDDVIQITSVQDFTGYQFPINDVEHQYSLFTPQPHVLQVPRPKLGVALSVGYRARHPVIKWDITDNERENQEIILPFFFEDALHNYVAAKVFSSMTGQEHVAKSQELMSYYELNCVNIEDKDLASQTISTTNTVFHKRGFI</sequence>
<evidence type="ECO:0000313" key="1">
    <source>
        <dbReference type="EMBL" id="QIW87300.1"/>
    </source>
</evidence>
<dbReference type="EMBL" id="MT234338">
    <property type="protein sequence ID" value="QIW87300.1"/>
    <property type="molecule type" value="Genomic_DNA"/>
</dbReference>
<keyword evidence="2" id="KW-1185">Reference proteome</keyword>
<reference evidence="1 2" key="1">
    <citation type="submission" date="2020-03" db="EMBL/GenBank/DDBJ databases">
        <authorList>
            <person name="Holtappels D."/>
            <person name="Bomans J.P.J."/>
            <person name="Lavigne R."/>
            <person name="Wagemans J."/>
        </authorList>
    </citation>
    <scope>NUCLEOTIDE SEQUENCE [LARGE SCALE GENOMIC DNA]</scope>
    <source>
        <strain evidence="1 2">OLIVR1</strain>
    </source>
</reference>
<gene>
    <name evidence="1" type="ORF">Ab1vBOLIVR1_gp105c</name>
</gene>
<evidence type="ECO:0000313" key="2">
    <source>
        <dbReference type="Proteomes" id="UP000671973"/>
    </source>
</evidence>
<organism evidence="1 2">
    <name type="scientific">Agrobacterium phage OLIVR1</name>
    <dbReference type="NCBI Taxonomy" id="2723769"/>
    <lineage>
        <taxon>Viruses</taxon>
        <taxon>Duplodnaviria</taxon>
        <taxon>Heunggongvirae</taxon>
        <taxon>Uroviricota</taxon>
        <taxon>Caudoviricetes</taxon>
        <taxon>Schitoviridae</taxon>
        <taxon>Oliverunavirus</taxon>
        <taxon>Oliverunavirus OLIVR1</taxon>
    </lineage>
</organism>
<name>A0A858MU65_9CAUD</name>
<dbReference type="Proteomes" id="UP000671973">
    <property type="component" value="Segment"/>
</dbReference>